<comment type="caution">
    <text evidence="1">The sequence shown here is derived from an EMBL/GenBank/DDBJ whole genome shotgun (WGS) entry which is preliminary data.</text>
</comment>
<dbReference type="Proteomes" id="UP001055879">
    <property type="component" value="Linkage Group LG14"/>
</dbReference>
<reference evidence="2" key="1">
    <citation type="journal article" date="2022" name="Mol. Ecol. Resour.">
        <title>The genomes of chicory, endive, great burdock and yacon provide insights into Asteraceae palaeo-polyploidization history and plant inulin production.</title>
        <authorList>
            <person name="Fan W."/>
            <person name="Wang S."/>
            <person name="Wang H."/>
            <person name="Wang A."/>
            <person name="Jiang F."/>
            <person name="Liu H."/>
            <person name="Zhao H."/>
            <person name="Xu D."/>
            <person name="Zhang Y."/>
        </authorList>
    </citation>
    <scope>NUCLEOTIDE SEQUENCE [LARGE SCALE GENOMIC DNA]</scope>
    <source>
        <strain evidence="2">cv. Niubang</strain>
    </source>
</reference>
<proteinExistence type="predicted"/>
<dbReference type="EMBL" id="CM042060">
    <property type="protein sequence ID" value="KAI3677566.1"/>
    <property type="molecule type" value="Genomic_DNA"/>
</dbReference>
<reference evidence="1 2" key="2">
    <citation type="journal article" date="2022" name="Mol. Ecol. Resour.">
        <title>The genomes of chicory, endive, great burdock and yacon provide insights into Asteraceae paleo-polyploidization history and plant inulin production.</title>
        <authorList>
            <person name="Fan W."/>
            <person name="Wang S."/>
            <person name="Wang H."/>
            <person name="Wang A."/>
            <person name="Jiang F."/>
            <person name="Liu H."/>
            <person name="Zhao H."/>
            <person name="Xu D."/>
            <person name="Zhang Y."/>
        </authorList>
    </citation>
    <scope>NUCLEOTIDE SEQUENCE [LARGE SCALE GENOMIC DNA]</scope>
    <source>
        <strain evidence="2">cv. Niubang</strain>
    </source>
</reference>
<sequence length="179" mass="20044">MRTGVAVAQSDTDITQSETLCTRKKRKLSWILLIMASGSGDPTKPTGTTEASSCTETLLKRNSGDAVWNYAQSWIVAISDEEEEMEEGGTSEARDHEARELHEDDFESDEEPQVEGQEIEIAEYSRDLKAEAYLTDPPHQMSHLQFSVESVGFLGRPCDLARSTEQYVVLQRPIQLAFE</sequence>
<protein>
    <submittedName>
        <fullName evidence="1">Uncharacterized protein</fullName>
    </submittedName>
</protein>
<evidence type="ECO:0000313" key="1">
    <source>
        <dbReference type="EMBL" id="KAI3677566.1"/>
    </source>
</evidence>
<organism evidence="1 2">
    <name type="scientific">Arctium lappa</name>
    <name type="common">Greater burdock</name>
    <name type="synonym">Lappa major</name>
    <dbReference type="NCBI Taxonomy" id="4217"/>
    <lineage>
        <taxon>Eukaryota</taxon>
        <taxon>Viridiplantae</taxon>
        <taxon>Streptophyta</taxon>
        <taxon>Embryophyta</taxon>
        <taxon>Tracheophyta</taxon>
        <taxon>Spermatophyta</taxon>
        <taxon>Magnoliopsida</taxon>
        <taxon>eudicotyledons</taxon>
        <taxon>Gunneridae</taxon>
        <taxon>Pentapetalae</taxon>
        <taxon>asterids</taxon>
        <taxon>campanulids</taxon>
        <taxon>Asterales</taxon>
        <taxon>Asteraceae</taxon>
        <taxon>Carduoideae</taxon>
        <taxon>Cardueae</taxon>
        <taxon>Arctiinae</taxon>
        <taxon>Arctium</taxon>
    </lineage>
</organism>
<accession>A0ACB8Y201</accession>
<evidence type="ECO:0000313" key="2">
    <source>
        <dbReference type="Proteomes" id="UP001055879"/>
    </source>
</evidence>
<name>A0ACB8Y201_ARCLA</name>
<keyword evidence="2" id="KW-1185">Reference proteome</keyword>
<gene>
    <name evidence="1" type="ORF">L6452_36832</name>
</gene>